<proteinExistence type="predicted"/>
<protein>
    <submittedName>
        <fullName evidence="1">Invertebrate gustatory receptor</fullName>
    </submittedName>
</protein>
<name>A0ACB9STW8_HOLOL</name>
<dbReference type="Proteomes" id="UP001056778">
    <property type="component" value="Chromosome 7"/>
</dbReference>
<evidence type="ECO:0000313" key="2">
    <source>
        <dbReference type="Proteomes" id="UP001056778"/>
    </source>
</evidence>
<accession>A0ACB9STW8</accession>
<comment type="caution">
    <text evidence="1">The sequence shown here is derived from an EMBL/GenBank/DDBJ whole genome shotgun (WGS) entry which is preliminary data.</text>
</comment>
<reference evidence="1" key="1">
    <citation type="submission" date="2022-04" db="EMBL/GenBank/DDBJ databases">
        <title>Chromosome-scale genome assembly of Holotrichia oblita Faldermann.</title>
        <authorList>
            <person name="Rongchong L."/>
        </authorList>
    </citation>
    <scope>NUCLEOTIDE SEQUENCE</scope>
    <source>
        <strain evidence="1">81SQS9</strain>
    </source>
</reference>
<gene>
    <name evidence="1" type="ORF">MML48_7g00003445</name>
</gene>
<keyword evidence="2" id="KW-1185">Reference proteome</keyword>
<organism evidence="1 2">
    <name type="scientific">Holotrichia oblita</name>
    <name type="common">Chafer beetle</name>
    <dbReference type="NCBI Taxonomy" id="644536"/>
    <lineage>
        <taxon>Eukaryota</taxon>
        <taxon>Metazoa</taxon>
        <taxon>Ecdysozoa</taxon>
        <taxon>Arthropoda</taxon>
        <taxon>Hexapoda</taxon>
        <taxon>Insecta</taxon>
        <taxon>Pterygota</taxon>
        <taxon>Neoptera</taxon>
        <taxon>Endopterygota</taxon>
        <taxon>Coleoptera</taxon>
        <taxon>Polyphaga</taxon>
        <taxon>Scarabaeiformia</taxon>
        <taxon>Scarabaeidae</taxon>
        <taxon>Melolonthinae</taxon>
        <taxon>Holotrichia</taxon>
    </lineage>
</organism>
<sequence>MFNSIRKYIPVEDVFDSIQPFHIMAHLSGVAYFKLIKNYGVNRKCYKMTFYSMTKYGLCLLFYMVMFAYFGNLQMKITSTGLAPTVTLCANITVKVLALINMILELVFAKEIIHIVNRIDEIDKMLLELDIKINHWDMWLKTTWALILSFIYNQFMLFINYDLYTAGLNDKSLFYIILADLSSIVPFGLNCFILFQYCLYCQIIRVRYVAIHSYLKTSLLNYKPRPVWISEELQPDIKKQRKFLRSTSDSLFIVDTVASYHIKLADIAAILNQAFCVQLLLLITTSFLGIVTALFLIAINFKQPLGDDNSSYNFVFTAWAFSNTIALLVVVHTTCALCDEANKCPRILHKIRNNTNDAKLHTTVSFFYI</sequence>
<evidence type="ECO:0000313" key="1">
    <source>
        <dbReference type="EMBL" id="KAI4457534.1"/>
    </source>
</evidence>
<keyword evidence="1" id="KW-0675">Receptor</keyword>
<dbReference type="EMBL" id="CM043021">
    <property type="protein sequence ID" value="KAI4457534.1"/>
    <property type="molecule type" value="Genomic_DNA"/>
</dbReference>